<sequence length="158" mass="17359">LRNPLLSLIHHNDNCGPAIIPLLQEIHDACIALFKVADNTPLQASDTLVSSGSGFIVSSHEHKSWIKFQLRHWADTCLTSQLDVSEINPRLPSLPLMLPLLLVTPLWMIQVYLSPVSTSPQSSAPQVNQTSPGAVDSATHLSPAEEEILDLLEWAEEQ</sequence>
<evidence type="ECO:0000313" key="3">
    <source>
        <dbReference type="Proteomes" id="UP001057375"/>
    </source>
</evidence>
<comment type="caution">
    <text evidence="2">The sequence shown here is derived from an EMBL/GenBank/DDBJ whole genome shotgun (WGS) entry which is preliminary data.</text>
</comment>
<evidence type="ECO:0000256" key="1">
    <source>
        <dbReference type="SAM" id="MobiDB-lite"/>
    </source>
</evidence>
<evidence type="ECO:0000313" key="2">
    <source>
        <dbReference type="EMBL" id="GKT28354.1"/>
    </source>
</evidence>
<accession>A0ABQ5KA52</accession>
<protein>
    <submittedName>
        <fullName evidence="2">Uncharacterized protein</fullName>
    </submittedName>
</protein>
<dbReference type="EMBL" id="BQXS01007699">
    <property type="protein sequence ID" value="GKT28354.1"/>
    <property type="molecule type" value="Genomic_DNA"/>
</dbReference>
<feature type="non-terminal residue" evidence="2">
    <location>
        <position position="158"/>
    </location>
</feature>
<dbReference type="Proteomes" id="UP001057375">
    <property type="component" value="Unassembled WGS sequence"/>
</dbReference>
<feature type="compositionally biased region" description="Polar residues" evidence="1">
    <location>
        <begin position="118"/>
        <end position="132"/>
    </location>
</feature>
<feature type="region of interest" description="Disordered" evidence="1">
    <location>
        <begin position="118"/>
        <end position="139"/>
    </location>
</feature>
<gene>
    <name evidence="2" type="ORF">ADUPG1_004908</name>
</gene>
<keyword evidence="3" id="KW-1185">Reference proteome</keyword>
<organism evidence="2 3">
    <name type="scientific">Aduncisulcus paluster</name>
    <dbReference type="NCBI Taxonomy" id="2918883"/>
    <lineage>
        <taxon>Eukaryota</taxon>
        <taxon>Metamonada</taxon>
        <taxon>Carpediemonas-like organisms</taxon>
        <taxon>Aduncisulcus</taxon>
    </lineage>
</organism>
<reference evidence="2" key="1">
    <citation type="submission" date="2022-03" db="EMBL/GenBank/DDBJ databases">
        <title>Draft genome sequence of Aduncisulcus paluster, a free-living microaerophilic Fornicata.</title>
        <authorList>
            <person name="Yuyama I."/>
            <person name="Kume K."/>
            <person name="Tamura T."/>
            <person name="Inagaki Y."/>
            <person name="Hashimoto T."/>
        </authorList>
    </citation>
    <scope>NUCLEOTIDE SEQUENCE</scope>
    <source>
        <strain evidence="2">NY0171</strain>
    </source>
</reference>
<proteinExistence type="predicted"/>
<name>A0ABQ5KA52_9EUKA</name>
<feature type="non-terminal residue" evidence="2">
    <location>
        <position position="1"/>
    </location>
</feature>